<dbReference type="EMBL" id="JAAAUY010000925">
    <property type="protein sequence ID" value="KAF9325436.1"/>
    <property type="molecule type" value="Genomic_DNA"/>
</dbReference>
<dbReference type="AlphaFoldDB" id="A0A9P5VI69"/>
<proteinExistence type="predicted"/>
<protein>
    <recommendedName>
        <fullName evidence="3">BTB domain-containing protein</fullName>
    </recommendedName>
</protein>
<sequence length="254" mass="28398">MAVDVLRKPQDVAKTFTPSLLKDIATMNMAFTFGFSGAACNVALWAHQSILSQQSSLAALISKLSNVESGPSAPEAVSGVKTTHVTEYSFEAYCALVRYLYTSEIKLEIDLNDFAVGCPPVKPFSASCKKLPSVDGLFAPAALPSSSKVPVRGLERNTTWYELFEVANCYNVQDLREYCRNRIVESITDENAIQILFDFAYKYDDMKETLLEFVAKNMDKLFGQGKDPFEVYKDHPERYPLLVRALQLKFKTLA</sequence>
<evidence type="ECO:0000313" key="1">
    <source>
        <dbReference type="EMBL" id="KAF9325436.1"/>
    </source>
</evidence>
<dbReference type="InterPro" id="IPR011333">
    <property type="entry name" value="SKP1/BTB/POZ_sf"/>
</dbReference>
<keyword evidence="2" id="KW-1185">Reference proteome</keyword>
<evidence type="ECO:0000313" key="2">
    <source>
        <dbReference type="Proteomes" id="UP000696485"/>
    </source>
</evidence>
<gene>
    <name evidence="1" type="ORF">BG006_011089</name>
</gene>
<reference evidence="1" key="1">
    <citation type="journal article" date="2020" name="Fungal Divers.">
        <title>Resolving the Mortierellaceae phylogeny through synthesis of multi-gene phylogenetics and phylogenomics.</title>
        <authorList>
            <person name="Vandepol N."/>
            <person name="Liber J."/>
            <person name="Desiro A."/>
            <person name="Na H."/>
            <person name="Kennedy M."/>
            <person name="Barry K."/>
            <person name="Grigoriev I.V."/>
            <person name="Miller A.N."/>
            <person name="O'Donnell K."/>
            <person name="Stajich J.E."/>
            <person name="Bonito G."/>
        </authorList>
    </citation>
    <scope>NUCLEOTIDE SEQUENCE</scope>
    <source>
        <strain evidence="1">NVP1</strain>
    </source>
</reference>
<name>A0A9P5VI69_9FUNG</name>
<organism evidence="1 2">
    <name type="scientific">Podila minutissima</name>
    <dbReference type="NCBI Taxonomy" id="64525"/>
    <lineage>
        <taxon>Eukaryota</taxon>
        <taxon>Fungi</taxon>
        <taxon>Fungi incertae sedis</taxon>
        <taxon>Mucoromycota</taxon>
        <taxon>Mortierellomycotina</taxon>
        <taxon>Mortierellomycetes</taxon>
        <taxon>Mortierellales</taxon>
        <taxon>Mortierellaceae</taxon>
        <taxon>Podila</taxon>
    </lineage>
</organism>
<evidence type="ECO:0008006" key="3">
    <source>
        <dbReference type="Google" id="ProtNLM"/>
    </source>
</evidence>
<accession>A0A9P5VI69</accession>
<dbReference type="Proteomes" id="UP000696485">
    <property type="component" value="Unassembled WGS sequence"/>
</dbReference>
<dbReference type="Gene3D" id="3.30.710.10">
    <property type="entry name" value="Potassium Channel Kv1.1, Chain A"/>
    <property type="match status" value="1"/>
</dbReference>
<dbReference type="PANTHER" id="PTHR24413">
    <property type="entry name" value="SPECKLE-TYPE POZ PROTEIN"/>
    <property type="match status" value="1"/>
</dbReference>
<comment type="caution">
    <text evidence="1">The sequence shown here is derived from an EMBL/GenBank/DDBJ whole genome shotgun (WGS) entry which is preliminary data.</text>
</comment>